<organism evidence="2 3">
    <name type="scientific">Tumebacillus avium</name>
    <dbReference type="NCBI Taxonomy" id="1903704"/>
    <lineage>
        <taxon>Bacteria</taxon>
        <taxon>Bacillati</taxon>
        <taxon>Bacillota</taxon>
        <taxon>Bacilli</taxon>
        <taxon>Bacillales</taxon>
        <taxon>Alicyclobacillaceae</taxon>
        <taxon>Tumebacillus</taxon>
    </lineage>
</organism>
<evidence type="ECO:0000313" key="2">
    <source>
        <dbReference type="EMBL" id="ARU61733.1"/>
    </source>
</evidence>
<dbReference type="InterPro" id="IPR021458">
    <property type="entry name" value="Rv0495c"/>
</dbReference>
<evidence type="ECO:0000256" key="1">
    <source>
        <dbReference type="ARBA" id="ARBA00093770"/>
    </source>
</evidence>
<name>A0A1Y0IQT7_9BACL</name>
<accession>A0A1Y0IQT7</accession>
<dbReference type="OrthoDB" id="2380616at2"/>
<reference evidence="3" key="1">
    <citation type="submission" date="2017-05" db="EMBL/GenBank/DDBJ databases">
        <authorList>
            <person name="Sung H."/>
        </authorList>
    </citation>
    <scope>NUCLEOTIDE SEQUENCE [LARGE SCALE GENOMIC DNA]</scope>
    <source>
        <strain evidence="3">AR23208</strain>
    </source>
</reference>
<comment type="similarity">
    <text evidence="1">Belongs to the Rv0495c family.</text>
</comment>
<dbReference type="Pfam" id="PF11307">
    <property type="entry name" value="DUF3109"/>
    <property type="match status" value="1"/>
</dbReference>
<evidence type="ECO:0008006" key="4">
    <source>
        <dbReference type="Google" id="ProtNLM"/>
    </source>
</evidence>
<protein>
    <recommendedName>
        <fullName evidence="4">DUF3109 domain-containing protein</fullName>
    </recommendedName>
</protein>
<sequence>MKPRYRFVGTPLPLTENEAYHLQKYWKKGRKSGAIKAWETYDLDLPALNTPVLLDCGHCHSAHHESCCEGGFPFPPAAEQLPLLEQHLPAIAARHLHAGKQERLSQRGLYERHYETAGLPTIATHEGNCLFCAVEGGGPACAAHRYALEEQLMPQQMKPFSCSLFPLELIADEDGRVLVTALTEETAKFSRWGNAYRDDFVCANLPLRLQAEQTPRAPEISSNVRRALAEDAFAPQRYRPAWLEMKEILCNTFGESLWQQIEASCKVD</sequence>
<evidence type="ECO:0000313" key="3">
    <source>
        <dbReference type="Proteomes" id="UP000195437"/>
    </source>
</evidence>
<proteinExistence type="inferred from homology"/>
<dbReference type="Proteomes" id="UP000195437">
    <property type="component" value="Chromosome"/>
</dbReference>
<gene>
    <name evidence="2" type="ORF">CBW65_12385</name>
</gene>
<keyword evidence="3" id="KW-1185">Reference proteome</keyword>
<dbReference type="AlphaFoldDB" id="A0A1Y0IQT7"/>
<dbReference type="KEGG" id="tum:CBW65_12385"/>
<dbReference type="EMBL" id="CP021434">
    <property type="protein sequence ID" value="ARU61733.1"/>
    <property type="molecule type" value="Genomic_DNA"/>
</dbReference>
<dbReference type="RefSeq" id="WP_087457103.1">
    <property type="nucleotide sequence ID" value="NZ_CP021434.1"/>
</dbReference>